<organism evidence="1 2">
    <name type="scientific">Scutellospora calospora</name>
    <dbReference type="NCBI Taxonomy" id="85575"/>
    <lineage>
        <taxon>Eukaryota</taxon>
        <taxon>Fungi</taxon>
        <taxon>Fungi incertae sedis</taxon>
        <taxon>Mucoromycota</taxon>
        <taxon>Glomeromycotina</taxon>
        <taxon>Glomeromycetes</taxon>
        <taxon>Diversisporales</taxon>
        <taxon>Gigasporaceae</taxon>
        <taxon>Scutellospora</taxon>
    </lineage>
</organism>
<gene>
    <name evidence="1" type="ORF">SCALOS_LOCUS9471</name>
</gene>
<sequence>NEIDPNLIRKAFKYCDISNTQDSTEDSLIFDYDRLNQYTNSHNHIYVQDEFENSSESLVEVINLMSEDDTNNEAEANSIHEYKADSDNDNEASGSEDDYYKAEEINYINDWI</sequence>
<reference evidence="1" key="1">
    <citation type="submission" date="2021-06" db="EMBL/GenBank/DDBJ databases">
        <authorList>
            <person name="Kallberg Y."/>
            <person name="Tangrot J."/>
            <person name="Rosling A."/>
        </authorList>
    </citation>
    <scope>NUCLEOTIDE SEQUENCE</scope>
    <source>
        <strain evidence="1">AU212A</strain>
    </source>
</reference>
<dbReference type="EMBL" id="CAJVPM010029547">
    <property type="protein sequence ID" value="CAG8673694.1"/>
    <property type="molecule type" value="Genomic_DNA"/>
</dbReference>
<protein>
    <submittedName>
        <fullName evidence="1">8958_t:CDS:1</fullName>
    </submittedName>
</protein>
<evidence type="ECO:0000313" key="1">
    <source>
        <dbReference type="EMBL" id="CAG8673694.1"/>
    </source>
</evidence>
<comment type="caution">
    <text evidence="1">The sequence shown here is derived from an EMBL/GenBank/DDBJ whole genome shotgun (WGS) entry which is preliminary data.</text>
</comment>
<accession>A0ACA9NUL1</accession>
<name>A0ACA9NUL1_9GLOM</name>
<evidence type="ECO:0000313" key="2">
    <source>
        <dbReference type="Proteomes" id="UP000789860"/>
    </source>
</evidence>
<dbReference type="Proteomes" id="UP000789860">
    <property type="component" value="Unassembled WGS sequence"/>
</dbReference>
<proteinExistence type="predicted"/>
<keyword evidence="2" id="KW-1185">Reference proteome</keyword>
<feature type="non-terminal residue" evidence="1">
    <location>
        <position position="1"/>
    </location>
</feature>